<organism evidence="2 3">
    <name type="scientific">Streptomyces luteosporeus</name>
    <dbReference type="NCBI Taxonomy" id="173856"/>
    <lineage>
        <taxon>Bacteria</taxon>
        <taxon>Bacillati</taxon>
        <taxon>Actinomycetota</taxon>
        <taxon>Actinomycetes</taxon>
        <taxon>Kitasatosporales</taxon>
        <taxon>Streptomycetaceae</taxon>
        <taxon>Streptomyces</taxon>
    </lineage>
</organism>
<dbReference type="EMBL" id="BAAASL010000015">
    <property type="protein sequence ID" value="GAA2720669.1"/>
    <property type="molecule type" value="Genomic_DNA"/>
</dbReference>
<evidence type="ECO:0000313" key="3">
    <source>
        <dbReference type="Proteomes" id="UP001500886"/>
    </source>
</evidence>
<proteinExistence type="predicted"/>
<name>A0ABN3TZ02_9ACTN</name>
<reference evidence="2 3" key="1">
    <citation type="journal article" date="2019" name="Int. J. Syst. Evol. Microbiol.">
        <title>The Global Catalogue of Microorganisms (GCM) 10K type strain sequencing project: providing services to taxonomists for standard genome sequencing and annotation.</title>
        <authorList>
            <consortium name="The Broad Institute Genomics Platform"/>
            <consortium name="The Broad Institute Genome Sequencing Center for Infectious Disease"/>
            <person name="Wu L."/>
            <person name="Ma J."/>
        </authorList>
    </citation>
    <scope>NUCLEOTIDE SEQUENCE [LARGE SCALE GENOMIC DNA]</scope>
    <source>
        <strain evidence="2 3">JCM 4542</strain>
    </source>
</reference>
<dbReference type="Proteomes" id="UP001500886">
    <property type="component" value="Unassembled WGS sequence"/>
</dbReference>
<keyword evidence="3" id="KW-1185">Reference proteome</keyword>
<sequence>MSAVACSTAENVTAAQKLDKAVDKLGQQTSLSFELGLDTDAATLKALDSDAAPGEEMPEQVAELLAGARVSVSVQSKKPLQDSSATDITGMAMKVSGPDGDLLEYRQVDDWAYLRAGVKPLEKAAGSQLPAPENLPPGATDLKQLLSGGWVKMPADSLTKSTPDQESSPSANPSAQARQKKVLNGLQRLINREVQLKDTGTKNGADHITATAPFRTLLTGLFDELRPLAADLPQGVKLPTSKDLKDVPDKKITADFAIKNGTLNEVSVDLAPLAQTKSDKFALILRLGRGDRATAPAQATQIDPNALTQQILKGPALPSREESAL</sequence>
<evidence type="ECO:0000313" key="2">
    <source>
        <dbReference type="EMBL" id="GAA2720669.1"/>
    </source>
</evidence>
<evidence type="ECO:0000256" key="1">
    <source>
        <dbReference type="SAM" id="MobiDB-lite"/>
    </source>
</evidence>
<evidence type="ECO:0008006" key="4">
    <source>
        <dbReference type="Google" id="ProtNLM"/>
    </source>
</evidence>
<accession>A0ABN3TZ02</accession>
<feature type="region of interest" description="Disordered" evidence="1">
    <location>
        <begin position="153"/>
        <end position="178"/>
    </location>
</feature>
<gene>
    <name evidence="2" type="ORF">GCM10010315_41630</name>
</gene>
<feature type="compositionally biased region" description="Polar residues" evidence="1">
    <location>
        <begin position="158"/>
        <end position="177"/>
    </location>
</feature>
<protein>
    <recommendedName>
        <fullName evidence="4">LppX_LprAFG lipoprotein</fullName>
    </recommendedName>
</protein>
<comment type="caution">
    <text evidence="2">The sequence shown here is derived from an EMBL/GenBank/DDBJ whole genome shotgun (WGS) entry which is preliminary data.</text>
</comment>
<dbReference type="RefSeq" id="WP_344436894.1">
    <property type="nucleotide sequence ID" value="NZ_BAAASL010000015.1"/>
</dbReference>